<dbReference type="Gene3D" id="3.40.50.300">
    <property type="entry name" value="P-loop containing nucleotide triphosphate hydrolases"/>
    <property type="match status" value="1"/>
</dbReference>
<dbReference type="PANTHER" id="PTHR24221:SF654">
    <property type="entry name" value="ATP-BINDING CASSETTE SUB-FAMILY B MEMBER 6"/>
    <property type="match status" value="1"/>
</dbReference>
<dbReference type="InterPro" id="IPR027417">
    <property type="entry name" value="P-loop_NTPase"/>
</dbReference>
<dbReference type="Pfam" id="PF00005">
    <property type="entry name" value="ABC_tran"/>
    <property type="match status" value="1"/>
</dbReference>
<dbReference type="EMBL" id="ACHM02000001">
    <property type="protein sequence ID" value="EFH94083.1"/>
    <property type="molecule type" value="Genomic_DNA"/>
</dbReference>
<evidence type="ECO:0000313" key="10">
    <source>
        <dbReference type="EMBL" id="EFH94083.1"/>
    </source>
</evidence>
<accession>D6S7M9</accession>
<dbReference type="HOGENOM" id="CLU_000604_84_3_9"/>
<dbReference type="InterPro" id="IPR011527">
    <property type="entry name" value="ABC1_TM_dom"/>
</dbReference>
<dbReference type="PROSITE" id="PS50929">
    <property type="entry name" value="ABC_TM1F"/>
    <property type="match status" value="1"/>
</dbReference>
<dbReference type="SUPFAM" id="SSF90123">
    <property type="entry name" value="ABC transporter transmembrane region"/>
    <property type="match status" value="1"/>
</dbReference>
<protein>
    <submittedName>
        <fullName evidence="10">ABC transporter, ATP-binding protein</fullName>
    </submittedName>
</protein>
<dbReference type="GO" id="GO:0005524">
    <property type="term" value="F:ATP binding"/>
    <property type="evidence" value="ECO:0007669"/>
    <property type="project" value="UniProtKB-KW"/>
</dbReference>
<evidence type="ECO:0000256" key="1">
    <source>
        <dbReference type="ARBA" id="ARBA00004651"/>
    </source>
</evidence>
<dbReference type="InterPro" id="IPR039421">
    <property type="entry name" value="Type_1_exporter"/>
</dbReference>
<dbReference type="SMART" id="SM00382">
    <property type="entry name" value="AAA"/>
    <property type="match status" value="1"/>
</dbReference>
<keyword evidence="4 10" id="KW-0067">ATP-binding</keyword>
<keyword evidence="3" id="KW-0547">Nucleotide-binding</keyword>
<dbReference type="GO" id="GO:0034040">
    <property type="term" value="F:ATPase-coupled lipid transmembrane transporter activity"/>
    <property type="evidence" value="ECO:0007669"/>
    <property type="project" value="TreeGrafter"/>
</dbReference>
<dbReference type="GO" id="GO:0016887">
    <property type="term" value="F:ATP hydrolysis activity"/>
    <property type="evidence" value="ECO:0007669"/>
    <property type="project" value="InterPro"/>
</dbReference>
<keyword evidence="2 7" id="KW-0812">Transmembrane</keyword>
<dbReference type="PANTHER" id="PTHR24221">
    <property type="entry name" value="ATP-BINDING CASSETTE SUB-FAMILY B"/>
    <property type="match status" value="1"/>
</dbReference>
<reference evidence="10" key="1">
    <citation type="submission" date="2010-05" db="EMBL/GenBank/DDBJ databases">
        <authorList>
            <person name="Muzny D."/>
            <person name="Qin X."/>
            <person name="Buhay C."/>
            <person name="Dugan-Rocha S."/>
            <person name="Ding Y."/>
            <person name="Chen G."/>
            <person name="Hawes A."/>
            <person name="Holder M."/>
            <person name="Jhangiani S."/>
            <person name="Johnson A."/>
            <person name="Khan Z."/>
            <person name="Li Z."/>
            <person name="Liu W."/>
            <person name="Liu X."/>
            <person name="Perez L."/>
            <person name="Shen H."/>
            <person name="Wang Q."/>
            <person name="Watt J."/>
            <person name="Xi L."/>
            <person name="Xin Y."/>
            <person name="Zhou J."/>
            <person name="Deng J."/>
            <person name="Jiang H."/>
            <person name="Liu Y."/>
            <person name="Qu J."/>
            <person name="Song X.-Z."/>
            <person name="Zhang L."/>
            <person name="Villasana D."/>
            <person name="Johnson A."/>
            <person name="Liu J."/>
            <person name="Liyanage D."/>
            <person name="Lorensuhewa L."/>
            <person name="Robinson T."/>
            <person name="Song A."/>
            <person name="Song B.-B."/>
            <person name="Dinh H."/>
            <person name="Thornton R."/>
            <person name="Coyle M."/>
            <person name="Francisco L."/>
            <person name="Jackson L."/>
            <person name="Javaid M."/>
            <person name="Korchina V."/>
            <person name="Kovar C."/>
            <person name="Mata R."/>
            <person name="Mathew T."/>
            <person name="Ngo R."/>
            <person name="Nguyen L."/>
            <person name="Nguyen N."/>
            <person name="Okwuonu G."/>
            <person name="Ongeri F."/>
            <person name="Pham C."/>
            <person name="Simmons D."/>
            <person name="Wilczek-Boney K."/>
            <person name="Hale W."/>
            <person name="Jakkamsetti A."/>
            <person name="Pham P."/>
            <person name="Ruth R."/>
            <person name="San Lucas F."/>
            <person name="Warren J."/>
            <person name="Zhang J."/>
            <person name="Zhao Z."/>
            <person name="Zhou C."/>
            <person name="Zhu D."/>
            <person name="Lee S."/>
            <person name="Bess C."/>
            <person name="Blankenburg K."/>
            <person name="Forbes L."/>
            <person name="Fu Q."/>
            <person name="Gubbala S."/>
            <person name="Hirani K."/>
            <person name="Jayaseelan J.C."/>
            <person name="Lara F."/>
            <person name="Munidasa M."/>
            <person name="Palculict T."/>
            <person name="Patil S."/>
            <person name="Pu L.-L."/>
            <person name="Saada N."/>
            <person name="Tang L."/>
            <person name="Weissenberger G."/>
            <person name="Zhu Y."/>
            <person name="Hemphill L."/>
            <person name="Shang Y."/>
            <person name="Youmans B."/>
            <person name="Ayvaz T."/>
            <person name="Ross M."/>
            <person name="Santibanez J."/>
            <person name="Aqrawi P."/>
            <person name="Gross S."/>
            <person name="Joshi V."/>
            <person name="Fowler G."/>
            <person name="Nazareth L."/>
            <person name="Reid J."/>
            <person name="Worley K."/>
            <person name="Petrosino J."/>
            <person name="Highlander S."/>
            <person name="Gibbs R."/>
        </authorList>
    </citation>
    <scope>NUCLEOTIDE SEQUENCE [LARGE SCALE GENOMIC DNA]</scope>
    <source>
        <strain evidence="10">ATCC 53516</strain>
    </source>
</reference>
<feature type="domain" description="ABC transmembrane type-1" evidence="9">
    <location>
        <begin position="24"/>
        <end position="297"/>
    </location>
</feature>
<feature type="transmembrane region" description="Helical" evidence="7">
    <location>
        <begin position="238"/>
        <end position="262"/>
    </location>
</feature>
<feature type="transmembrane region" description="Helical" evidence="7">
    <location>
        <begin position="137"/>
        <end position="164"/>
    </location>
</feature>
<evidence type="ECO:0000259" key="9">
    <source>
        <dbReference type="PROSITE" id="PS50929"/>
    </source>
</evidence>
<dbReference type="GO" id="GO:0005886">
    <property type="term" value="C:plasma membrane"/>
    <property type="evidence" value="ECO:0007669"/>
    <property type="project" value="UniProtKB-SubCell"/>
</dbReference>
<dbReference type="InterPro" id="IPR036640">
    <property type="entry name" value="ABC1_TM_sf"/>
</dbReference>
<sequence>MMKMFKYITQNKKLFYLTLLTAPIAVGFDIGLAWLLRIITDAGTNGEEQLLPRLILISVLYIIFASISDLLYRKSTVELTNNCIYNVRNDLFNSLTDESLIKISKQNSGYYISMFLNDLEDLKMDYFKNMVSSYHEILNFVISLVLLVKIDIIMAITIIIFSVVQLAVPFIFEKLIEKRQEELMNIRNEYTSSLQEFVNNFNLIKFFKREIIFKKINQDKSIEYRNASNTKETLSKTIYVLSFASSLAMYLGCMLVGIWLVFKDRITIGQVIESSQLMAYVTGPLLNFTDIMTSFKSAKPVQNKVINFISEEKPVEVEDEFEFNNLKLNNISFKYPTSDKYVLKNLDFTFEKGKKYIIIGESGTGKSTIFKILQKQEIATEGVVQINNKNILNITDSTYYSKIGFATQDTGIFTASIKDNISLYDNRPVDKTIIEQLGLNTMINSKPKGIDTVISSEDKSISGGEKQRIAIARLLNEDFDCILLDESTSSLDKHSVDIVEECILSKKDLTVIAITHHLTSKAIEMSDCVLKLEDGKLVPVTM</sequence>
<dbReference type="InterPro" id="IPR003593">
    <property type="entry name" value="AAA+_ATPase"/>
</dbReference>
<dbReference type="InterPro" id="IPR003439">
    <property type="entry name" value="ABC_transporter-like_ATP-bd"/>
</dbReference>
<evidence type="ECO:0000256" key="5">
    <source>
        <dbReference type="ARBA" id="ARBA00022989"/>
    </source>
</evidence>
<evidence type="ECO:0000256" key="6">
    <source>
        <dbReference type="ARBA" id="ARBA00023136"/>
    </source>
</evidence>
<evidence type="ECO:0000259" key="8">
    <source>
        <dbReference type="PROSITE" id="PS50893"/>
    </source>
</evidence>
<keyword evidence="6 7" id="KW-0472">Membrane</keyword>
<comment type="subcellular location">
    <subcellularLocation>
        <location evidence="1">Cell membrane</location>
        <topology evidence="1">Multi-pass membrane protein</topology>
    </subcellularLocation>
</comment>
<organism evidence="10">
    <name type="scientific">Finegoldia magna ATCC 53516</name>
    <dbReference type="NCBI Taxonomy" id="525282"/>
    <lineage>
        <taxon>Bacteria</taxon>
        <taxon>Bacillati</taxon>
        <taxon>Bacillota</taxon>
        <taxon>Tissierellia</taxon>
        <taxon>Tissierellales</taxon>
        <taxon>Peptoniphilaceae</taxon>
        <taxon>Finegoldia</taxon>
    </lineage>
</organism>
<dbReference type="CDD" id="cd03228">
    <property type="entry name" value="ABCC_MRP_Like"/>
    <property type="match status" value="1"/>
</dbReference>
<dbReference type="Pfam" id="PF00664">
    <property type="entry name" value="ABC_membrane"/>
    <property type="match status" value="1"/>
</dbReference>
<dbReference type="Proteomes" id="UP000004063">
    <property type="component" value="Chromosome"/>
</dbReference>
<evidence type="ECO:0000256" key="7">
    <source>
        <dbReference type="SAM" id="Phobius"/>
    </source>
</evidence>
<comment type="caution">
    <text evidence="10">The sequence shown here is derived from an EMBL/GenBank/DDBJ whole genome shotgun (WGS) entry which is preliminary data.</text>
</comment>
<proteinExistence type="predicted"/>
<dbReference type="SUPFAM" id="SSF52540">
    <property type="entry name" value="P-loop containing nucleoside triphosphate hydrolases"/>
    <property type="match status" value="1"/>
</dbReference>
<gene>
    <name evidence="10" type="ORF">HMPREF0391_10451</name>
</gene>
<dbReference type="AlphaFoldDB" id="D6S7M9"/>
<feature type="domain" description="ABC transporter" evidence="8">
    <location>
        <begin position="326"/>
        <end position="542"/>
    </location>
</feature>
<feature type="transmembrane region" description="Helical" evidence="7">
    <location>
        <begin position="51"/>
        <end position="72"/>
    </location>
</feature>
<dbReference type="InterPro" id="IPR017871">
    <property type="entry name" value="ABC_transporter-like_CS"/>
</dbReference>
<dbReference type="PROSITE" id="PS00211">
    <property type="entry name" value="ABC_TRANSPORTER_1"/>
    <property type="match status" value="1"/>
</dbReference>
<keyword evidence="5 7" id="KW-1133">Transmembrane helix</keyword>
<dbReference type="Gene3D" id="1.20.1560.10">
    <property type="entry name" value="ABC transporter type 1, transmembrane domain"/>
    <property type="match status" value="1"/>
</dbReference>
<evidence type="ECO:0000256" key="3">
    <source>
        <dbReference type="ARBA" id="ARBA00022741"/>
    </source>
</evidence>
<dbReference type="eggNOG" id="COG1132">
    <property type="taxonomic scope" value="Bacteria"/>
</dbReference>
<evidence type="ECO:0000256" key="2">
    <source>
        <dbReference type="ARBA" id="ARBA00022692"/>
    </source>
</evidence>
<dbReference type="GO" id="GO:0140359">
    <property type="term" value="F:ABC-type transporter activity"/>
    <property type="evidence" value="ECO:0007669"/>
    <property type="project" value="InterPro"/>
</dbReference>
<name>D6S7M9_FINMA</name>
<dbReference type="PROSITE" id="PS50893">
    <property type="entry name" value="ABC_TRANSPORTER_2"/>
    <property type="match status" value="1"/>
</dbReference>
<evidence type="ECO:0000256" key="4">
    <source>
        <dbReference type="ARBA" id="ARBA00022840"/>
    </source>
</evidence>
<dbReference type="STRING" id="525282.HMPREF0391_10451"/>